<dbReference type="CDD" id="cd15488">
    <property type="entry name" value="Tm-1-like"/>
    <property type="match status" value="1"/>
</dbReference>
<dbReference type="RefSeq" id="WP_046109117.1">
    <property type="nucleotide sequence ID" value="NZ_JZEX01000119.1"/>
</dbReference>
<dbReference type="PATRIC" id="fig|443610.3.peg.903"/>
<dbReference type="Proteomes" id="UP000033632">
    <property type="component" value="Unassembled WGS sequence"/>
</dbReference>
<protein>
    <submittedName>
        <fullName evidence="3">Uncharacterized protein</fullName>
    </submittedName>
</protein>
<dbReference type="Gene3D" id="3.40.50.12030">
    <property type="entry name" value="Uncharacterised protein family UPF0261, NC domain"/>
    <property type="match status" value="1"/>
</dbReference>
<gene>
    <name evidence="3" type="ORF">VE25_13310</name>
</gene>
<dbReference type="PANTHER" id="PTHR31862">
    <property type="entry name" value="UPF0261 DOMAIN PROTEIN (AFU_ORTHOLOGUE AFUA_1G10120)"/>
    <property type="match status" value="1"/>
</dbReference>
<dbReference type="NCBIfam" id="NF002674">
    <property type="entry name" value="PRK02399.1-2"/>
    <property type="match status" value="1"/>
</dbReference>
<organism evidence="3 4">
    <name type="scientific">Devosia geojensis</name>
    <dbReference type="NCBI Taxonomy" id="443610"/>
    <lineage>
        <taxon>Bacteria</taxon>
        <taxon>Pseudomonadati</taxon>
        <taxon>Pseudomonadota</taxon>
        <taxon>Alphaproteobacteria</taxon>
        <taxon>Hyphomicrobiales</taxon>
        <taxon>Devosiaceae</taxon>
        <taxon>Devosia</taxon>
    </lineage>
</organism>
<sequence>MSRKALALIVSLDTKAPEAAYLRERIAAQGVDVVVIDFGTGEPGFVPDVPAEAIATLGHGDIAALRQERNRAAAIDVMMRGAAAWAAKAYIEKRICGVVSVGGSGGTAVGTAAMRVLPFGAPKVMVSTVAASDIRQYVGTRDVTMINSVVDFAGINAISEPVLRGAAAAAAGMALALKAPLTSKKGRLVAASQFGVTTPAIEHAGRLLAEAGYTLVPFHATGIGGRTMEDLIADRMFDGVLDLTTTEWADEVVGGTLSAGATRLEAAGKLGIAQVVAPGALDMVNFFMAPVPDRFALRKLHRHNANVTLLRTSPSENTEIGRRIAQKLNAAAGPVTVLFPLRGFSALDAEGQVFFDPQADAVLLQSLKDNLEANVQLEELDLHINDPEFARAAVSALLAHLGNWETTTHA</sequence>
<dbReference type="Pfam" id="PF06792">
    <property type="entry name" value="UPF0261"/>
    <property type="match status" value="1"/>
</dbReference>
<feature type="domain" description="UPF0261" evidence="2">
    <location>
        <begin position="188"/>
        <end position="399"/>
    </location>
</feature>
<dbReference type="PANTHER" id="PTHR31862:SF1">
    <property type="entry name" value="UPF0261 DOMAIN PROTEIN (AFU_ORTHOLOGUE AFUA_1G10120)"/>
    <property type="match status" value="1"/>
</dbReference>
<dbReference type="InterPro" id="IPR051353">
    <property type="entry name" value="Tobamovirus_resist_UPF0261"/>
</dbReference>
<feature type="domain" description="UPF0261" evidence="1">
    <location>
        <begin position="6"/>
        <end position="176"/>
    </location>
</feature>
<dbReference type="EMBL" id="JZEX01000119">
    <property type="protein sequence ID" value="KKB11292.1"/>
    <property type="molecule type" value="Genomic_DNA"/>
</dbReference>
<accession>A0A0F5FSZ5</accession>
<dbReference type="AlphaFoldDB" id="A0A0F5FSZ5"/>
<evidence type="ECO:0000259" key="1">
    <source>
        <dbReference type="Pfam" id="PF06792"/>
    </source>
</evidence>
<dbReference type="InterPro" id="IPR056778">
    <property type="entry name" value="UPF0261_C"/>
</dbReference>
<dbReference type="InterPro" id="IPR008322">
    <property type="entry name" value="UPF0261"/>
</dbReference>
<comment type="caution">
    <text evidence="3">The sequence shown here is derived from an EMBL/GenBank/DDBJ whole genome shotgun (WGS) entry which is preliminary data.</text>
</comment>
<evidence type="ECO:0000259" key="2">
    <source>
        <dbReference type="Pfam" id="PF23189"/>
    </source>
</evidence>
<evidence type="ECO:0000313" key="4">
    <source>
        <dbReference type="Proteomes" id="UP000033632"/>
    </source>
</evidence>
<dbReference type="STRING" id="443610.VE25_13310"/>
<dbReference type="Pfam" id="PF23189">
    <property type="entry name" value="UPF0261_C"/>
    <property type="match status" value="1"/>
</dbReference>
<dbReference type="InterPro" id="IPR044122">
    <property type="entry name" value="UPF0261_N"/>
</dbReference>
<proteinExistence type="predicted"/>
<dbReference type="Gene3D" id="3.40.50.12020">
    <property type="entry name" value="Uncharacterised protein family UPF0261, NN domain"/>
    <property type="match status" value="1"/>
</dbReference>
<keyword evidence="4" id="KW-1185">Reference proteome</keyword>
<dbReference type="PIRSF" id="PIRSF033271">
    <property type="entry name" value="UCP033271"/>
    <property type="match status" value="1"/>
</dbReference>
<evidence type="ECO:0000313" key="3">
    <source>
        <dbReference type="EMBL" id="KKB11292.1"/>
    </source>
</evidence>
<reference evidence="3 4" key="1">
    <citation type="submission" date="2015-03" db="EMBL/GenBank/DDBJ databases">
        <authorList>
            <person name="Hassan Y.I."/>
            <person name="Lepp D."/>
            <person name="Li X.-Z."/>
            <person name="Zhou T."/>
        </authorList>
    </citation>
    <scope>NUCLEOTIDE SEQUENCE [LARGE SCALE GENOMIC DNA]</scope>
    <source>
        <strain evidence="3 4">BD-c194</strain>
    </source>
</reference>
<name>A0A0F5FSZ5_9HYPH</name>
<dbReference type="OrthoDB" id="9776369at2"/>